<proteinExistence type="predicted"/>
<accession>A0A7H2BLU6</accession>
<dbReference type="Proteomes" id="UP000516421">
    <property type="component" value="Chromosome"/>
</dbReference>
<evidence type="ECO:0000313" key="1">
    <source>
        <dbReference type="EMBL" id="QNV40642.1"/>
    </source>
</evidence>
<evidence type="ECO:0000313" key="2">
    <source>
        <dbReference type="Proteomes" id="UP000516421"/>
    </source>
</evidence>
<name>A0A7H2BLU6_9MICC</name>
<reference evidence="1 2" key="1">
    <citation type="submission" date="2020-09" db="EMBL/GenBank/DDBJ databases">
        <title>Investigation of environmental microbe.</title>
        <authorList>
            <person name="Ou Y."/>
            <person name="Kang Q."/>
        </authorList>
    </citation>
    <scope>NUCLEOTIDE SEQUENCE [LARGE SCALE GENOMIC DNA]</scope>
    <source>
        <strain evidence="1 2">KJZ-9</strain>
    </source>
</reference>
<dbReference type="Pfam" id="PF11753">
    <property type="entry name" value="DUF3310"/>
    <property type="match status" value="1"/>
</dbReference>
<dbReference type="RefSeq" id="WP_190618220.1">
    <property type="nucleotide sequence ID" value="NZ_CP061538.1"/>
</dbReference>
<organism evidence="1 2">
    <name type="scientific">Rothia amarae</name>
    <dbReference type="NCBI Taxonomy" id="169480"/>
    <lineage>
        <taxon>Bacteria</taxon>
        <taxon>Bacillati</taxon>
        <taxon>Actinomycetota</taxon>
        <taxon>Actinomycetes</taxon>
        <taxon>Micrococcales</taxon>
        <taxon>Micrococcaceae</taxon>
        <taxon>Rothia</taxon>
    </lineage>
</organism>
<dbReference type="AlphaFoldDB" id="A0A7H2BLU6"/>
<protein>
    <submittedName>
        <fullName evidence="1">DUF3310 domain-containing protein</fullName>
    </submittedName>
</protein>
<dbReference type="InterPro" id="IPR021739">
    <property type="entry name" value="SaV-like"/>
</dbReference>
<dbReference type="EMBL" id="CP061538">
    <property type="protein sequence ID" value="QNV40642.1"/>
    <property type="molecule type" value="Genomic_DNA"/>
</dbReference>
<gene>
    <name evidence="1" type="ORF">IDM48_04365</name>
</gene>
<keyword evidence="2" id="KW-1185">Reference proteome</keyword>
<dbReference type="KEGG" id="rama:IDM48_04365"/>
<sequence length="157" mass="18110">MSDKHETFIDTVNHPQHYTSHPSGIECWQVIKHLPKELADVIKYLWRTDLKNGAEDIRKAVWYLNENGYITFQILQKCKEIFEENAIYAEIAWSFEKVDITPTNNQLAIGRKVGRTILGDALGLIMSGVNGSELNDFLQDAYALKNRINEELEKEEN</sequence>